<organism evidence="1 2">
    <name type="scientific">Corynebacterium pilbarense</name>
    <dbReference type="NCBI Taxonomy" id="1288393"/>
    <lineage>
        <taxon>Bacteria</taxon>
        <taxon>Bacillati</taxon>
        <taxon>Actinomycetota</taxon>
        <taxon>Actinomycetes</taxon>
        <taxon>Mycobacteriales</taxon>
        <taxon>Corynebacteriaceae</taxon>
        <taxon>Corynebacterium</taxon>
    </lineage>
</organism>
<evidence type="ECO:0000313" key="1">
    <source>
        <dbReference type="EMBL" id="MCZ2221987.1"/>
    </source>
</evidence>
<feature type="non-terminal residue" evidence="1">
    <location>
        <position position="100"/>
    </location>
</feature>
<keyword evidence="2" id="KW-1185">Reference proteome</keyword>
<name>A0A9Q4IIW7_9CORY</name>
<accession>A0A9Q4IIW7</accession>
<comment type="caution">
    <text evidence="1">The sequence shown here is derived from an EMBL/GenBank/DDBJ whole genome shotgun (WGS) entry which is preliminary data.</text>
</comment>
<gene>
    <name evidence="1" type="ORF">NUW87_11560</name>
</gene>
<sequence>MIHEALEGGGGITQAKGHDQKLIVALMSSKGSLRNVCLFHTYLVVARTKIKFSKELGATQFIQEVINDKNGKFVFNGDFVEGTEVNTHAPRTLFLKEHDH</sequence>
<dbReference type="AlphaFoldDB" id="A0A9Q4IIW7"/>
<reference evidence="1" key="1">
    <citation type="submission" date="2022-08" db="EMBL/GenBank/DDBJ databases">
        <title>Corynebacterium sp. nov., isolated from clinical breast specimens.</title>
        <authorList>
            <person name="Zhang T."/>
        </authorList>
    </citation>
    <scope>NUCLEOTIDE SEQUENCE</scope>
    <source>
        <strain evidence="1">CCUG 57942</strain>
    </source>
</reference>
<proteinExistence type="predicted"/>
<evidence type="ECO:0000313" key="2">
    <source>
        <dbReference type="Proteomes" id="UP001071110"/>
    </source>
</evidence>
<protein>
    <submittedName>
        <fullName evidence="1">Uncharacterized protein</fullName>
    </submittedName>
</protein>
<dbReference type="Proteomes" id="UP001071110">
    <property type="component" value="Unassembled WGS sequence"/>
</dbReference>
<dbReference type="EMBL" id="JANRML010000129">
    <property type="protein sequence ID" value="MCZ2221987.1"/>
    <property type="molecule type" value="Genomic_DNA"/>
</dbReference>